<gene>
    <name evidence="1" type="ORF">NPIL_487571</name>
</gene>
<dbReference type="EMBL" id="BMAW01121515">
    <property type="protein sequence ID" value="GFT94434.1"/>
    <property type="molecule type" value="Genomic_DNA"/>
</dbReference>
<dbReference type="AlphaFoldDB" id="A0A8X6PX61"/>
<proteinExistence type="predicted"/>
<reference evidence="1" key="1">
    <citation type="submission" date="2020-08" db="EMBL/GenBank/DDBJ databases">
        <title>Multicomponent nature underlies the extraordinary mechanical properties of spider dragline silk.</title>
        <authorList>
            <person name="Kono N."/>
            <person name="Nakamura H."/>
            <person name="Mori M."/>
            <person name="Yoshida Y."/>
            <person name="Ohtoshi R."/>
            <person name="Malay A.D."/>
            <person name="Moran D.A.P."/>
            <person name="Tomita M."/>
            <person name="Numata K."/>
            <person name="Arakawa K."/>
        </authorList>
    </citation>
    <scope>NUCLEOTIDE SEQUENCE</scope>
</reference>
<name>A0A8X6PX61_NEPPI</name>
<organism evidence="1 2">
    <name type="scientific">Nephila pilipes</name>
    <name type="common">Giant wood spider</name>
    <name type="synonym">Nephila maculata</name>
    <dbReference type="NCBI Taxonomy" id="299642"/>
    <lineage>
        <taxon>Eukaryota</taxon>
        <taxon>Metazoa</taxon>
        <taxon>Ecdysozoa</taxon>
        <taxon>Arthropoda</taxon>
        <taxon>Chelicerata</taxon>
        <taxon>Arachnida</taxon>
        <taxon>Araneae</taxon>
        <taxon>Araneomorphae</taxon>
        <taxon>Entelegynae</taxon>
        <taxon>Araneoidea</taxon>
        <taxon>Nephilidae</taxon>
        <taxon>Nephila</taxon>
    </lineage>
</organism>
<accession>A0A8X6PX61</accession>
<dbReference type="Proteomes" id="UP000887013">
    <property type="component" value="Unassembled WGS sequence"/>
</dbReference>
<evidence type="ECO:0000313" key="2">
    <source>
        <dbReference type="Proteomes" id="UP000887013"/>
    </source>
</evidence>
<comment type="caution">
    <text evidence="1">The sequence shown here is derived from an EMBL/GenBank/DDBJ whole genome shotgun (WGS) entry which is preliminary data.</text>
</comment>
<keyword evidence="2" id="KW-1185">Reference proteome</keyword>
<protein>
    <submittedName>
        <fullName evidence="1">Uncharacterized protein</fullName>
    </submittedName>
</protein>
<sequence>MTRKLIKIIAPLSDQPAKPTNPHPRSDFSSRLNYTFHSIDIGLCPAQNVYAQKRTLTQNFVPKGPGEIPDALFVCLSSRFLQLSPSFSAWRLSPKRKFFRPVSRPTALNLKQKLRLLILSTVAMDGDFINAVLFEDLYAFKEDRKK</sequence>
<evidence type="ECO:0000313" key="1">
    <source>
        <dbReference type="EMBL" id="GFT94434.1"/>
    </source>
</evidence>